<keyword evidence="2" id="KW-1185">Reference proteome</keyword>
<dbReference type="OrthoDB" id="5757175at2"/>
<organism evidence="1 2">
    <name type="scientific">Niveispirillum lacus</name>
    <dbReference type="NCBI Taxonomy" id="1981099"/>
    <lineage>
        <taxon>Bacteria</taxon>
        <taxon>Pseudomonadati</taxon>
        <taxon>Pseudomonadota</taxon>
        <taxon>Alphaproteobacteria</taxon>
        <taxon>Rhodospirillales</taxon>
        <taxon>Azospirillaceae</taxon>
        <taxon>Niveispirillum</taxon>
    </lineage>
</organism>
<accession>A0A255Z8G7</accession>
<reference evidence="1 2" key="1">
    <citation type="submission" date="2017-07" db="EMBL/GenBank/DDBJ databases">
        <title>Niveispirillum cyanobacteriorum sp. nov., isolated from cyanobacterial aggregates in a eutrophic lake.</title>
        <authorList>
            <person name="Cai H."/>
        </authorList>
    </citation>
    <scope>NUCLEOTIDE SEQUENCE [LARGE SCALE GENOMIC DNA]</scope>
    <source>
        <strain evidence="2">TH1-14</strain>
    </source>
</reference>
<protein>
    <submittedName>
        <fullName evidence="1">Uncharacterized protein</fullName>
    </submittedName>
</protein>
<dbReference type="EMBL" id="NOXU01000017">
    <property type="protein sequence ID" value="OYQ37194.1"/>
    <property type="molecule type" value="Genomic_DNA"/>
</dbReference>
<proteinExistence type="predicted"/>
<comment type="caution">
    <text evidence="1">The sequence shown here is derived from an EMBL/GenBank/DDBJ whole genome shotgun (WGS) entry which is preliminary data.</text>
</comment>
<evidence type="ECO:0000313" key="2">
    <source>
        <dbReference type="Proteomes" id="UP000216998"/>
    </source>
</evidence>
<dbReference type="AlphaFoldDB" id="A0A255Z8G7"/>
<sequence>MPDRRDEAGRITGYEVVSARGSRHQFPPLSRERGLHIAGNPGTAGRLVITATAAEALSRRGADASRSDTAYIATGGDLQPDQVRRIAGLVAARPDLEVELVVSKGVDPTRSIVPLLKELGSVRSGLESSNQDGLPNREVMALLAKLGRTLPAGVILSLPVNLGRGIDRMEGKEQSRGRDVDIGF</sequence>
<dbReference type="Proteomes" id="UP000216998">
    <property type="component" value="Unassembled WGS sequence"/>
</dbReference>
<name>A0A255Z8G7_9PROT</name>
<gene>
    <name evidence="1" type="ORF">CHU95_02275</name>
</gene>
<evidence type="ECO:0000313" key="1">
    <source>
        <dbReference type="EMBL" id="OYQ37194.1"/>
    </source>
</evidence>